<reference evidence="6" key="1">
    <citation type="submission" date="2017-10" db="EMBL/GenBank/DDBJ databases">
        <title>Kefir isolates.</title>
        <authorList>
            <person name="Kim Y."/>
            <person name="Blasche S."/>
        </authorList>
    </citation>
    <scope>NUCLEOTIDE SEQUENCE [LARGE SCALE GENOMIC DNA]</scope>
    <source>
        <strain evidence="6">OG2-2</strain>
    </source>
</reference>
<comment type="function">
    <text evidence="4">The branched-chain alpha-keto dehydrogenase complex catalyzes the overall conversion of alpha-keto acids to acyl-CoA and CO(2). It contains multiple copies of three enzymatic components: branched-chain alpha-keto acid decarboxylase (E1), lipoamide acyltransferase (E2) and lipoamide dehydrogenase (E3).</text>
</comment>
<dbReference type="SUPFAM" id="SSF52518">
    <property type="entry name" value="Thiamin diphosphate-binding fold (THDP-binding)"/>
    <property type="match status" value="1"/>
</dbReference>
<dbReference type="GO" id="GO:0003863">
    <property type="term" value="F:branched-chain 2-oxo acid dehydrogenase activity"/>
    <property type="evidence" value="ECO:0007669"/>
    <property type="project" value="UniProtKB-EC"/>
</dbReference>
<dbReference type="GO" id="GO:0009083">
    <property type="term" value="P:branched-chain amino acid catabolic process"/>
    <property type="evidence" value="ECO:0007669"/>
    <property type="project" value="TreeGrafter"/>
</dbReference>
<organism evidence="6 7">
    <name type="scientific">Rothia dentocariosa</name>
    <dbReference type="NCBI Taxonomy" id="2047"/>
    <lineage>
        <taxon>Bacteria</taxon>
        <taxon>Bacillati</taxon>
        <taxon>Actinomycetota</taxon>
        <taxon>Actinomycetes</taxon>
        <taxon>Micrococcales</taxon>
        <taxon>Micrococcaceae</taxon>
        <taxon>Rothia</taxon>
    </lineage>
</organism>
<dbReference type="Gene3D" id="3.40.50.970">
    <property type="match status" value="1"/>
</dbReference>
<evidence type="ECO:0000256" key="2">
    <source>
        <dbReference type="ARBA" id="ARBA00023002"/>
    </source>
</evidence>
<dbReference type="AlphaFoldDB" id="A0A2A8D4K4"/>
<evidence type="ECO:0000259" key="5">
    <source>
        <dbReference type="Pfam" id="PF00676"/>
    </source>
</evidence>
<comment type="similarity">
    <text evidence="4">Belongs to the BCKDHA family.</text>
</comment>
<dbReference type="CDD" id="cd02000">
    <property type="entry name" value="TPP_E1_PDC_ADC_BCADC"/>
    <property type="match status" value="1"/>
</dbReference>
<keyword evidence="6" id="KW-0670">Pyruvate</keyword>
<dbReference type="PANTHER" id="PTHR43380">
    <property type="entry name" value="2-OXOISOVALERATE DEHYDROGENASE SUBUNIT ALPHA, MITOCHONDRIAL"/>
    <property type="match status" value="1"/>
</dbReference>
<evidence type="ECO:0000313" key="7">
    <source>
        <dbReference type="Proteomes" id="UP000219947"/>
    </source>
</evidence>
<dbReference type="GO" id="GO:0000287">
    <property type="term" value="F:magnesium ion binding"/>
    <property type="evidence" value="ECO:0007669"/>
    <property type="project" value="UniProtKB-ARBA"/>
</dbReference>
<gene>
    <name evidence="6" type="ORF">CRM92_08995</name>
</gene>
<comment type="catalytic activity">
    <reaction evidence="4">
        <text>N(6)-[(R)-lipoyl]-L-lysyl-[protein] + 3-methyl-2-oxobutanoate + H(+) = N(6)-[(R)-S(8)-2-methylpropanoyldihydrolipoyl]-L-lysyl-[protein] + CO2</text>
        <dbReference type="Rhea" id="RHEA:13457"/>
        <dbReference type="Rhea" id="RHEA-COMP:10474"/>
        <dbReference type="Rhea" id="RHEA-COMP:10497"/>
        <dbReference type="ChEBI" id="CHEBI:11851"/>
        <dbReference type="ChEBI" id="CHEBI:15378"/>
        <dbReference type="ChEBI" id="CHEBI:16526"/>
        <dbReference type="ChEBI" id="CHEBI:83099"/>
        <dbReference type="ChEBI" id="CHEBI:83142"/>
        <dbReference type="EC" id="1.2.4.4"/>
    </reaction>
</comment>
<keyword evidence="2 4" id="KW-0560">Oxidoreductase</keyword>
<evidence type="ECO:0000256" key="1">
    <source>
        <dbReference type="ARBA" id="ARBA00001964"/>
    </source>
</evidence>
<evidence type="ECO:0000313" key="6">
    <source>
        <dbReference type="EMBL" id="PEN15733.1"/>
    </source>
</evidence>
<protein>
    <recommendedName>
        <fullName evidence="4">2-oxoisovalerate dehydrogenase subunit alpha</fullName>
        <ecNumber evidence="4">1.2.4.4</ecNumber>
    </recommendedName>
    <alternativeName>
        <fullName evidence="4">Branched-chain alpha-keto acid dehydrogenase E1 component alpha chain</fullName>
    </alternativeName>
</protein>
<comment type="cofactor">
    <cofactor evidence="1 4">
        <name>thiamine diphosphate</name>
        <dbReference type="ChEBI" id="CHEBI:58937"/>
    </cofactor>
</comment>
<dbReference type="InterPro" id="IPR050771">
    <property type="entry name" value="Alpha-ketoacid_DH_E1_comp"/>
</dbReference>
<feature type="domain" description="Dehydrogenase E1 component" evidence="5">
    <location>
        <begin position="45"/>
        <end position="340"/>
    </location>
</feature>
<keyword evidence="7" id="KW-1185">Reference proteome</keyword>
<dbReference type="Pfam" id="PF00676">
    <property type="entry name" value="E1_dh"/>
    <property type="match status" value="1"/>
</dbReference>
<dbReference type="PANTHER" id="PTHR43380:SF1">
    <property type="entry name" value="2-OXOISOVALERATE DEHYDROGENASE SUBUNIT ALPHA, MITOCHONDRIAL"/>
    <property type="match status" value="1"/>
</dbReference>
<proteinExistence type="inferred from homology"/>
<dbReference type="EMBL" id="PDEV01000004">
    <property type="protein sequence ID" value="PEN15733.1"/>
    <property type="molecule type" value="Genomic_DNA"/>
</dbReference>
<evidence type="ECO:0000256" key="3">
    <source>
        <dbReference type="ARBA" id="ARBA00023052"/>
    </source>
</evidence>
<sequence length="388" mass="43780">MHENEKYPGVPERIQLMDENGKVHENPTFSSYVQDVDAEQLREAYRLVYITRRIDDEGTALQRQGQMALWAPSRGQEAAQIGSALAFAPNDYIFPSYREHAVAFARGVDFRELITIFRGSQTHGWDPKKHNFHVYTKVLAAQVTHAVGYAMGLNFDADIAAETGQLQTGQGQATNPENDTVKPAVGVYFGDGSSTEGEVHEAMVFAASYDAPVLFLVQNNRWAISVPFDVQSRVPISTRAQGYGFEGLRVDGNDVLGTLAVTRYALDKIRRGEGPVLIEAETYRLGPHTTADDPTKYRDDEELQQYLNADPLIRLEKYLRENGHADDAFFEKLAEEAQELANGVREAAIASEPYEFDRFFDRAYAEEHLQVEEEREFYRNYVAGFEED</sequence>
<name>A0A2A8D4K4_9MICC</name>
<comment type="caution">
    <text evidence="6">The sequence shown here is derived from an EMBL/GenBank/DDBJ whole genome shotgun (WGS) entry which is preliminary data.</text>
</comment>
<accession>A0A2A8D4K4</accession>
<keyword evidence="3 4" id="KW-0786">Thiamine pyrophosphate</keyword>
<dbReference type="Proteomes" id="UP000219947">
    <property type="component" value="Unassembled WGS sequence"/>
</dbReference>
<dbReference type="InterPro" id="IPR001017">
    <property type="entry name" value="DH_E1"/>
</dbReference>
<dbReference type="RefSeq" id="WP_098042997.1">
    <property type="nucleotide sequence ID" value="NZ_CAURLQ010000015.1"/>
</dbReference>
<dbReference type="EC" id="1.2.4.4" evidence="4"/>
<dbReference type="InterPro" id="IPR029061">
    <property type="entry name" value="THDP-binding"/>
</dbReference>
<evidence type="ECO:0000256" key="4">
    <source>
        <dbReference type="RuleBase" id="RU365014"/>
    </source>
</evidence>